<dbReference type="GO" id="GO:0005886">
    <property type="term" value="C:plasma membrane"/>
    <property type="evidence" value="ECO:0007669"/>
    <property type="project" value="TreeGrafter"/>
</dbReference>
<evidence type="ECO:0000256" key="1">
    <source>
        <dbReference type="ARBA" id="ARBA00022527"/>
    </source>
</evidence>
<name>A0A835E592_9POAL</name>
<dbReference type="FunFam" id="3.30.200.20:FF:000581">
    <property type="entry name" value="Wall-associated receptor kinase 3"/>
    <property type="match status" value="1"/>
</dbReference>
<evidence type="ECO:0000256" key="3">
    <source>
        <dbReference type="ARBA" id="ARBA00022741"/>
    </source>
</evidence>
<feature type="binding site" evidence="6">
    <location>
        <position position="117"/>
    </location>
    <ligand>
        <name>ATP</name>
        <dbReference type="ChEBI" id="CHEBI:30616"/>
    </ligand>
</feature>
<evidence type="ECO:0000256" key="2">
    <source>
        <dbReference type="ARBA" id="ARBA00022679"/>
    </source>
</evidence>
<evidence type="ECO:0000256" key="5">
    <source>
        <dbReference type="ARBA" id="ARBA00022840"/>
    </source>
</evidence>
<reference evidence="11" key="1">
    <citation type="submission" date="2020-07" db="EMBL/GenBank/DDBJ databases">
        <title>Genome sequence and genetic diversity analysis of an under-domesticated orphan crop, white fonio (Digitaria exilis).</title>
        <authorList>
            <person name="Bennetzen J.L."/>
            <person name="Chen S."/>
            <person name="Ma X."/>
            <person name="Wang X."/>
            <person name="Yssel A.E.J."/>
            <person name="Chaluvadi S.R."/>
            <person name="Johnson M."/>
            <person name="Gangashetty P."/>
            <person name="Hamidou F."/>
            <person name="Sanogo M.D."/>
            <person name="Zwaenepoel A."/>
            <person name="Wallace J."/>
            <person name="Van De Peer Y."/>
            <person name="Van Deynze A."/>
        </authorList>
    </citation>
    <scope>NUCLEOTIDE SEQUENCE</scope>
    <source>
        <tissue evidence="11">Leaves</tissue>
    </source>
</reference>
<dbReference type="Pfam" id="PF07714">
    <property type="entry name" value="PK_Tyr_Ser-Thr"/>
    <property type="match status" value="1"/>
</dbReference>
<dbReference type="InterPro" id="IPR045274">
    <property type="entry name" value="WAK-like"/>
</dbReference>
<dbReference type="InterPro" id="IPR000719">
    <property type="entry name" value="Prot_kinase_dom"/>
</dbReference>
<dbReference type="Gene3D" id="1.10.510.10">
    <property type="entry name" value="Transferase(Phosphotransferase) domain 1"/>
    <property type="match status" value="1"/>
</dbReference>
<keyword evidence="3 6" id="KW-0547">Nucleotide-binding</keyword>
<dbReference type="PROSITE" id="PS00107">
    <property type="entry name" value="PROTEIN_KINASE_ATP"/>
    <property type="match status" value="1"/>
</dbReference>
<dbReference type="PROSITE" id="PS50011">
    <property type="entry name" value="PROTEIN_KINASE_DOM"/>
    <property type="match status" value="1"/>
</dbReference>
<dbReference type="InterPro" id="IPR008271">
    <property type="entry name" value="Ser/Thr_kinase_AS"/>
</dbReference>
<dbReference type="Gene3D" id="3.30.200.20">
    <property type="entry name" value="Phosphorylase Kinase, domain 1"/>
    <property type="match status" value="1"/>
</dbReference>
<feature type="region of interest" description="Disordered" evidence="8">
    <location>
        <begin position="1"/>
        <end position="23"/>
    </location>
</feature>
<keyword evidence="2" id="KW-0808">Transferase</keyword>
<keyword evidence="9" id="KW-0472">Membrane</keyword>
<dbReference type="GO" id="GO:0007166">
    <property type="term" value="P:cell surface receptor signaling pathway"/>
    <property type="evidence" value="ECO:0007669"/>
    <property type="project" value="InterPro"/>
</dbReference>
<evidence type="ECO:0000256" key="6">
    <source>
        <dbReference type="PROSITE-ProRule" id="PRU10141"/>
    </source>
</evidence>
<dbReference type="EMBL" id="JACEFO010002416">
    <property type="protein sequence ID" value="KAF8661161.1"/>
    <property type="molecule type" value="Genomic_DNA"/>
</dbReference>
<keyword evidence="9" id="KW-1133">Transmembrane helix</keyword>
<evidence type="ECO:0000256" key="9">
    <source>
        <dbReference type="SAM" id="Phobius"/>
    </source>
</evidence>
<feature type="compositionally biased region" description="Low complexity" evidence="8">
    <location>
        <begin position="1"/>
        <end position="19"/>
    </location>
</feature>
<dbReference type="PANTHER" id="PTHR27005:SF177">
    <property type="entry name" value="PROTEIN KINASE DOMAIN-CONTAINING PROTEIN"/>
    <property type="match status" value="1"/>
</dbReference>
<sequence length="326" mass="36145">MGASSSGCGTSSSSSTLRQGQGGGGLRVVGKFLRGAIGFLLAMEIALFHILLRREKRRMAEYFEKNGGPILKEVNNIKIFKKEELKLILKSHNIIGKGAFGEVYKGLLNDQEVAVKKPAVNVDAAQKGQFANEVIIQSRIIHRNIVRLIGCCLEVDVPILVYEFISKGSLHDILHGDNLKPLNLDQRLSIAAESAEGLAYMHSKTNTTILHGDVKPANILLNDDFVPKISDFGISRLIAIDKAQQEKKKATYSDNGNLIESFLDAHKKKSKGPELFDMEITTTGDQELLECLARIDVECLEYDVDQRPDMTYVAERLLLLKRSHDN</sequence>
<evidence type="ECO:0000259" key="10">
    <source>
        <dbReference type="PROSITE" id="PS50011"/>
    </source>
</evidence>
<evidence type="ECO:0000256" key="8">
    <source>
        <dbReference type="SAM" id="MobiDB-lite"/>
    </source>
</evidence>
<feature type="transmembrane region" description="Helical" evidence="9">
    <location>
        <begin position="32"/>
        <end position="52"/>
    </location>
</feature>
<keyword evidence="5 6" id="KW-0067">ATP-binding</keyword>
<dbReference type="GO" id="GO:0004674">
    <property type="term" value="F:protein serine/threonine kinase activity"/>
    <property type="evidence" value="ECO:0007669"/>
    <property type="project" value="UniProtKB-KW"/>
</dbReference>
<dbReference type="SMART" id="SM00220">
    <property type="entry name" value="S_TKc"/>
    <property type="match status" value="1"/>
</dbReference>
<proteinExistence type="inferred from homology"/>
<evidence type="ECO:0000313" key="11">
    <source>
        <dbReference type="EMBL" id="KAF8661161.1"/>
    </source>
</evidence>
<gene>
    <name evidence="11" type="ORF">HU200_057271</name>
</gene>
<keyword evidence="1 7" id="KW-0723">Serine/threonine-protein kinase</keyword>
<dbReference type="InterPro" id="IPR011009">
    <property type="entry name" value="Kinase-like_dom_sf"/>
</dbReference>
<protein>
    <recommendedName>
        <fullName evidence="10">Protein kinase domain-containing protein</fullName>
    </recommendedName>
</protein>
<evidence type="ECO:0000256" key="7">
    <source>
        <dbReference type="RuleBase" id="RU000304"/>
    </source>
</evidence>
<evidence type="ECO:0000313" key="12">
    <source>
        <dbReference type="Proteomes" id="UP000636709"/>
    </source>
</evidence>
<feature type="domain" description="Protein kinase" evidence="10">
    <location>
        <begin position="89"/>
        <end position="326"/>
    </location>
</feature>
<organism evidence="11 12">
    <name type="scientific">Digitaria exilis</name>
    <dbReference type="NCBI Taxonomy" id="1010633"/>
    <lineage>
        <taxon>Eukaryota</taxon>
        <taxon>Viridiplantae</taxon>
        <taxon>Streptophyta</taxon>
        <taxon>Embryophyta</taxon>
        <taxon>Tracheophyta</taxon>
        <taxon>Spermatophyta</taxon>
        <taxon>Magnoliopsida</taxon>
        <taxon>Liliopsida</taxon>
        <taxon>Poales</taxon>
        <taxon>Poaceae</taxon>
        <taxon>PACMAD clade</taxon>
        <taxon>Panicoideae</taxon>
        <taxon>Panicodae</taxon>
        <taxon>Paniceae</taxon>
        <taxon>Anthephorinae</taxon>
        <taxon>Digitaria</taxon>
    </lineage>
</organism>
<dbReference type="InterPro" id="IPR001245">
    <property type="entry name" value="Ser-Thr/Tyr_kinase_cat_dom"/>
</dbReference>
<dbReference type="AlphaFoldDB" id="A0A835E592"/>
<keyword evidence="9" id="KW-0812">Transmembrane</keyword>
<dbReference type="GO" id="GO:0005524">
    <property type="term" value="F:ATP binding"/>
    <property type="evidence" value="ECO:0007669"/>
    <property type="project" value="UniProtKB-UniRule"/>
</dbReference>
<comment type="caution">
    <text evidence="11">The sequence shown here is derived from an EMBL/GenBank/DDBJ whole genome shotgun (WGS) entry which is preliminary data.</text>
</comment>
<evidence type="ECO:0000256" key="4">
    <source>
        <dbReference type="ARBA" id="ARBA00022777"/>
    </source>
</evidence>
<dbReference type="SUPFAM" id="SSF56112">
    <property type="entry name" value="Protein kinase-like (PK-like)"/>
    <property type="match status" value="1"/>
</dbReference>
<dbReference type="OrthoDB" id="662854at2759"/>
<dbReference type="InterPro" id="IPR017441">
    <property type="entry name" value="Protein_kinase_ATP_BS"/>
</dbReference>
<keyword evidence="4" id="KW-0418">Kinase</keyword>
<dbReference type="Proteomes" id="UP000636709">
    <property type="component" value="Unassembled WGS sequence"/>
</dbReference>
<accession>A0A835E592</accession>
<dbReference type="PANTHER" id="PTHR27005">
    <property type="entry name" value="WALL-ASSOCIATED RECEPTOR KINASE-LIKE 21"/>
    <property type="match status" value="1"/>
</dbReference>
<comment type="similarity">
    <text evidence="7">Belongs to the protein kinase superfamily.</text>
</comment>
<dbReference type="PROSITE" id="PS00108">
    <property type="entry name" value="PROTEIN_KINASE_ST"/>
    <property type="match status" value="1"/>
</dbReference>
<keyword evidence="12" id="KW-1185">Reference proteome</keyword>